<evidence type="ECO:0000256" key="3">
    <source>
        <dbReference type="ARBA" id="ARBA00024378"/>
    </source>
</evidence>
<feature type="compositionally biased region" description="Polar residues" evidence="4">
    <location>
        <begin position="343"/>
        <end position="353"/>
    </location>
</feature>
<feature type="compositionally biased region" description="Polar residues" evidence="4">
    <location>
        <begin position="262"/>
        <end position="271"/>
    </location>
</feature>
<reference evidence="7" key="2">
    <citation type="journal article" date="2017" name="J. Anim. Genet.">
        <title>Multiple reference genome sequences of hot pepper reveal the massive evolution of plant disease resistance genes by retroduplication.</title>
        <authorList>
            <person name="Kim S."/>
            <person name="Park J."/>
            <person name="Yeom S.-I."/>
            <person name="Kim Y.-M."/>
            <person name="Seo E."/>
            <person name="Kim K.-T."/>
            <person name="Kim M.-S."/>
            <person name="Lee J.M."/>
            <person name="Cheong K."/>
            <person name="Shin H.-S."/>
            <person name="Kim S.-B."/>
            <person name="Han K."/>
            <person name="Lee J."/>
            <person name="Park M."/>
            <person name="Lee H.-A."/>
            <person name="Lee H.-Y."/>
            <person name="Lee Y."/>
            <person name="Oh S."/>
            <person name="Lee J.H."/>
            <person name="Choi E."/>
            <person name="Choi E."/>
            <person name="Lee S.E."/>
            <person name="Jeon J."/>
            <person name="Kim H."/>
            <person name="Choi G."/>
            <person name="Song H."/>
            <person name="Lee J."/>
            <person name="Lee S.-C."/>
            <person name="Kwon J.-K."/>
            <person name="Lee H.-Y."/>
            <person name="Koo N."/>
            <person name="Hong Y."/>
            <person name="Kim R.W."/>
            <person name="Kang W.-H."/>
            <person name="Huh J.H."/>
            <person name="Kang B.-C."/>
            <person name="Yang T.-J."/>
            <person name="Lee Y.-H."/>
            <person name="Bennetzen J.L."/>
            <person name="Choi D."/>
        </authorList>
    </citation>
    <scope>NUCLEOTIDE SEQUENCE [LARGE SCALE GENOMIC DNA]</scope>
    <source>
        <strain evidence="7">cv. PBC81</strain>
    </source>
</reference>
<dbReference type="SMART" id="SM00015">
    <property type="entry name" value="IQ"/>
    <property type="match status" value="1"/>
</dbReference>
<evidence type="ECO:0000259" key="5">
    <source>
        <dbReference type="Pfam" id="PF13178"/>
    </source>
</evidence>
<evidence type="ECO:0000256" key="2">
    <source>
        <dbReference type="ARBA" id="ARBA00024341"/>
    </source>
</evidence>
<comment type="subunit">
    <text evidence="3">Binds to multiple calmodulin (CaM) in the presence of Ca(2+) and CaM-like proteins.</text>
</comment>
<evidence type="ECO:0000256" key="4">
    <source>
        <dbReference type="SAM" id="MobiDB-lite"/>
    </source>
</evidence>
<comment type="similarity">
    <text evidence="2">Belongs to the IQD family.</text>
</comment>
<feature type="region of interest" description="Disordered" evidence="4">
    <location>
        <begin position="1"/>
        <end position="62"/>
    </location>
</feature>
<keyword evidence="7" id="KW-1185">Reference proteome</keyword>
<evidence type="ECO:0000313" key="6">
    <source>
        <dbReference type="EMBL" id="PHT32022.1"/>
    </source>
</evidence>
<sequence>MGKKGSWFSAVRKALGSGKKKKDKKKHKSEKWSRKQQNDELDSSNTETALVVSAAPPFPLPPPPPPVEKMKLMEAENEQNKHAYSVAIATAVAAEAAVAAAQAAAEVVRLTAAACNSGKSKEEIAAIRIQKAFRGYLARRALKALRGLVRLKTMIQGQSVKRQATSTLKCMQTLARVQSQVRARRIRMSEENQVFQRQLQQKHEKEQEKQKTSSQSGNDWNDSTRSKEQVDANLQMKQEVAMRRERALAYAYTHQPTRRNPSKSTNQTFMDPNNPHWGWSWLERWMAARPWEDKCALHKELNSDEAAAKSLASHPTAVAAITHPDFHLDNRPSPTAHKKSRPPNRQSSSTPRSKTGRIRPPSPRVSNVDDDARSMMSAQSERCRRHSFAGSLIRDDESLASSPAVPSYMAATESARARSRLPSPLGFEKNGTPEKGTDSTSAKKRLSFSASPGGGPRRHSGPPKVEI</sequence>
<evidence type="ECO:0000256" key="1">
    <source>
        <dbReference type="ARBA" id="ARBA00022860"/>
    </source>
</evidence>
<dbReference type="Gene3D" id="1.20.5.1190">
    <property type="entry name" value="iswi atpase"/>
    <property type="match status" value="1"/>
</dbReference>
<dbReference type="PANTHER" id="PTHR32295:SF216">
    <property type="entry name" value="PROTEIN IQ-DOMAIN 3"/>
    <property type="match status" value="1"/>
</dbReference>
<dbReference type="Pfam" id="PF00612">
    <property type="entry name" value="IQ"/>
    <property type="match status" value="1"/>
</dbReference>
<dbReference type="CDD" id="cd23767">
    <property type="entry name" value="IQCD"/>
    <property type="match status" value="1"/>
</dbReference>
<keyword evidence="1" id="KW-0112">Calmodulin-binding</keyword>
<dbReference type="Proteomes" id="UP000224567">
    <property type="component" value="Unassembled WGS sequence"/>
</dbReference>
<dbReference type="AlphaFoldDB" id="A0A2G2VGB9"/>
<dbReference type="InterPro" id="IPR000048">
    <property type="entry name" value="IQ_motif_EF-hand-BS"/>
</dbReference>
<feature type="compositionally biased region" description="Basic and acidic residues" evidence="4">
    <location>
        <begin position="201"/>
        <end position="211"/>
    </location>
</feature>
<dbReference type="OrthoDB" id="1923765at2759"/>
<organism evidence="6 7">
    <name type="scientific">Capsicum baccatum</name>
    <name type="common">Peruvian pepper</name>
    <dbReference type="NCBI Taxonomy" id="33114"/>
    <lineage>
        <taxon>Eukaryota</taxon>
        <taxon>Viridiplantae</taxon>
        <taxon>Streptophyta</taxon>
        <taxon>Embryophyta</taxon>
        <taxon>Tracheophyta</taxon>
        <taxon>Spermatophyta</taxon>
        <taxon>Magnoliopsida</taxon>
        <taxon>eudicotyledons</taxon>
        <taxon>Gunneridae</taxon>
        <taxon>Pentapetalae</taxon>
        <taxon>asterids</taxon>
        <taxon>lamiids</taxon>
        <taxon>Solanales</taxon>
        <taxon>Solanaceae</taxon>
        <taxon>Solanoideae</taxon>
        <taxon>Capsiceae</taxon>
        <taxon>Capsicum</taxon>
    </lineage>
</organism>
<evidence type="ECO:0000313" key="7">
    <source>
        <dbReference type="Proteomes" id="UP000224567"/>
    </source>
</evidence>
<dbReference type="EMBL" id="MLFT02000012">
    <property type="protein sequence ID" value="PHT32022.1"/>
    <property type="molecule type" value="Genomic_DNA"/>
</dbReference>
<dbReference type="PROSITE" id="PS50096">
    <property type="entry name" value="IQ"/>
    <property type="match status" value="1"/>
</dbReference>
<dbReference type="Pfam" id="PF13178">
    <property type="entry name" value="DUF4005"/>
    <property type="match status" value="1"/>
</dbReference>
<dbReference type="STRING" id="33114.A0A2G2VGB9"/>
<dbReference type="PANTHER" id="PTHR32295">
    <property type="entry name" value="IQ-DOMAIN 5-RELATED"/>
    <property type="match status" value="1"/>
</dbReference>
<dbReference type="InterPro" id="IPR025064">
    <property type="entry name" value="DUF4005"/>
</dbReference>
<reference evidence="6 7" key="1">
    <citation type="journal article" date="2017" name="Genome Biol.">
        <title>New reference genome sequences of hot pepper reveal the massive evolution of plant disease-resistance genes by retroduplication.</title>
        <authorList>
            <person name="Kim S."/>
            <person name="Park J."/>
            <person name="Yeom S.I."/>
            <person name="Kim Y.M."/>
            <person name="Seo E."/>
            <person name="Kim K.T."/>
            <person name="Kim M.S."/>
            <person name="Lee J.M."/>
            <person name="Cheong K."/>
            <person name="Shin H.S."/>
            <person name="Kim S.B."/>
            <person name="Han K."/>
            <person name="Lee J."/>
            <person name="Park M."/>
            <person name="Lee H.A."/>
            <person name="Lee H.Y."/>
            <person name="Lee Y."/>
            <person name="Oh S."/>
            <person name="Lee J.H."/>
            <person name="Choi E."/>
            <person name="Choi E."/>
            <person name="Lee S.E."/>
            <person name="Jeon J."/>
            <person name="Kim H."/>
            <person name="Choi G."/>
            <person name="Song H."/>
            <person name="Lee J."/>
            <person name="Lee S.C."/>
            <person name="Kwon J.K."/>
            <person name="Lee H.Y."/>
            <person name="Koo N."/>
            <person name="Hong Y."/>
            <person name="Kim R.W."/>
            <person name="Kang W.H."/>
            <person name="Huh J.H."/>
            <person name="Kang B.C."/>
            <person name="Yang T.J."/>
            <person name="Lee Y.H."/>
            <person name="Bennetzen J.L."/>
            <person name="Choi D."/>
        </authorList>
    </citation>
    <scope>NUCLEOTIDE SEQUENCE [LARGE SCALE GENOMIC DNA]</scope>
    <source>
        <strain evidence="7">cv. PBC81</strain>
    </source>
</reference>
<feature type="domain" description="DUF4005" evidence="5">
    <location>
        <begin position="363"/>
        <end position="451"/>
    </location>
</feature>
<name>A0A2G2VGB9_CAPBA</name>
<feature type="region of interest" description="Disordered" evidence="4">
    <location>
        <begin position="324"/>
        <end position="385"/>
    </location>
</feature>
<feature type="compositionally biased region" description="Basic residues" evidence="4">
    <location>
        <begin position="18"/>
        <end position="29"/>
    </location>
</feature>
<feature type="region of interest" description="Disordered" evidence="4">
    <location>
        <begin position="252"/>
        <end position="271"/>
    </location>
</feature>
<comment type="caution">
    <text evidence="6">The sequence shown here is derived from an EMBL/GenBank/DDBJ whole genome shotgun (WGS) entry which is preliminary data.</text>
</comment>
<gene>
    <name evidence="6" type="ORF">CQW23_28359</name>
</gene>
<accession>A0A2G2VGB9</accession>
<protein>
    <recommendedName>
        <fullName evidence="5">DUF4005 domain-containing protein</fullName>
    </recommendedName>
</protein>
<proteinExistence type="inferred from homology"/>
<feature type="region of interest" description="Disordered" evidence="4">
    <location>
        <begin position="192"/>
        <end position="230"/>
    </location>
</feature>
<dbReference type="GO" id="GO:0005516">
    <property type="term" value="F:calmodulin binding"/>
    <property type="evidence" value="ECO:0007669"/>
    <property type="project" value="UniProtKB-KW"/>
</dbReference>
<feature type="region of interest" description="Disordered" evidence="4">
    <location>
        <begin position="398"/>
        <end position="467"/>
    </location>
</feature>